<dbReference type="RefSeq" id="WP_271149409.1">
    <property type="nucleotide sequence ID" value="NZ_CP115859.1"/>
</dbReference>
<evidence type="ECO:0000313" key="1">
    <source>
        <dbReference type="EMBL" id="WBV61108.1"/>
    </source>
</evidence>
<reference evidence="1 2" key="1">
    <citation type="submission" date="2023-01" db="EMBL/GenBank/DDBJ databases">
        <title>Complete genome of Chryseobacterium camelliae VAN22-5A.</title>
        <authorList>
            <person name="Zong G."/>
            <person name="Cao G."/>
        </authorList>
    </citation>
    <scope>NUCLEOTIDE SEQUENCE [LARGE SCALE GENOMIC DNA]</scope>
    <source>
        <strain evidence="1 2">VAN22-5A</strain>
    </source>
</reference>
<accession>A0ABY7QPH7</accession>
<sequence length="78" mass="8859">MIFLRLKNRLNKKDFAPLLISNKPILTSSDIVRESFGKSSIFPKNSRSSPEGDPKKWRRIPVKNRQDFPTSVIAFAGA</sequence>
<evidence type="ECO:0000313" key="2">
    <source>
        <dbReference type="Proteomes" id="UP001210978"/>
    </source>
</evidence>
<name>A0ABY7QPH7_9FLAO</name>
<organism evidence="1 2">
    <name type="scientific">Chryseobacterium camelliae</name>
    <dbReference type="NCBI Taxonomy" id="1265445"/>
    <lineage>
        <taxon>Bacteria</taxon>
        <taxon>Pseudomonadati</taxon>
        <taxon>Bacteroidota</taxon>
        <taxon>Flavobacteriia</taxon>
        <taxon>Flavobacteriales</taxon>
        <taxon>Weeksellaceae</taxon>
        <taxon>Chryseobacterium group</taxon>
        <taxon>Chryseobacterium</taxon>
    </lineage>
</organism>
<dbReference type="EMBL" id="CP115859">
    <property type="protein sequence ID" value="WBV61108.1"/>
    <property type="molecule type" value="Genomic_DNA"/>
</dbReference>
<protein>
    <submittedName>
        <fullName evidence="1">Uncharacterized protein</fullName>
    </submittedName>
</protein>
<keyword evidence="2" id="KW-1185">Reference proteome</keyword>
<gene>
    <name evidence="1" type="ORF">PFY12_03060</name>
</gene>
<proteinExistence type="predicted"/>
<dbReference type="Proteomes" id="UP001210978">
    <property type="component" value="Chromosome"/>
</dbReference>